<dbReference type="EMBL" id="JALGBI010000002">
    <property type="protein sequence ID" value="MCJ0765070.1"/>
    <property type="molecule type" value="Genomic_DNA"/>
</dbReference>
<dbReference type="Pfam" id="PF17827">
    <property type="entry name" value="PrmC_N"/>
    <property type="match status" value="1"/>
</dbReference>
<feature type="binding site" evidence="5">
    <location>
        <position position="140"/>
    </location>
    <ligand>
        <name>S-adenosyl-L-methionine</name>
        <dbReference type="ChEBI" id="CHEBI:59789"/>
    </ligand>
</feature>
<evidence type="ECO:0000256" key="5">
    <source>
        <dbReference type="HAMAP-Rule" id="MF_02126"/>
    </source>
</evidence>
<dbReference type="Proteomes" id="UP001139447">
    <property type="component" value="Unassembled WGS sequence"/>
</dbReference>
<keyword evidence="3 5" id="KW-0949">S-adenosyl-L-methionine</keyword>
<feature type="binding site" evidence="5">
    <location>
        <begin position="117"/>
        <end position="121"/>
    </location>
    <ligand>
        <name>S-adenosyl-L-methionine</name>
        <dbReference type="ChEBI" id="CHEBI:59789"/>
    </ligand>
</feature>
<dbReference type="HAMAP" id="MF_02126">
    <property type="entry name" value="RF_methyltr_PrmC"/>
    <property type="match status" value="1"/>
</dbReference>
<sequence length="275" mass="28813">MTIAQALQAAAALGLERLDAQLLLLHALGRAEHGRAWLLAHDGDALPEAAQQQFQQLSQRRAAGEPLAYLTGRREFFGLALQVDARVLVPRPDTETLVEWSLQVLAGQPGASVLDLGTGSGAIALALKHARPDAQVSAVDASAGALAVAQANAQRLGLEVAFRQGSWLAGTPGRYHLIASNPPYIAQDDPHLAALGHEPREALAAGPDGLDDLRAIVSQAPAHLHPGGWLLLEHGWDQAAAVRALLAQRGFGAVASHRDLAGIERCSGGQWPALG</sequence>
<dbReference type="FunFam" id="3.40.50.150:FF:000053">
    <property type="entry name" value="Release factor glutamine methyltransferase"/>
    <property type="match status" value="1"/>
</dbReference>
<dbReference type="NCBIfam" id="TIGR00536">
    <property type="entry name" value="hemK_fam"/>
    <property type="match status" value="1"/>
</dbReference>
<dbReference type="PANTHER" id="PTHR18895">
    <property type="entry name" value="HEMK METHYLTRANSFERASE"/>
    <property type="match status" value="1"/>
</dbReference>
<organism evidence="8 9">
    <name type="scientific">Variovorax terrae</name>
    <dbReference type="NCBI Taxonomy" id="2923278"/>
    <lineage>
        <taxon>Bacteria</taxon>
        <taxon>Pseudomonadati</taxon>
        <taxon>Pseudomonadota</taxon>
        <taxon>Betaproteobacteria</taxon>
        <taxon>Burkholderiales</taxon>
        <taxon>Comamonadaceae</taxon>
        <taxon>Variovorax</taxon>
    </lineage>
</organism>
<dbReference type="GO" id="GO:0032259">
    <property type="term" value="P:methylation"/>
    <property type="evidence" value="ECO:0007669"/>
    <property type="project" value="UniProtKB-KW"/>
</dbReference>
<dbReference type="InterPro" id="IPR002052">
    <property type="entry name" value="DNA_methylase_N6_adenine_CS"/>
</dbReference>
<feature type="binding site" evidence="5">
    <location>
        <position position="181"/>
    </location>
    <ligand>
        <name>S-adenosyl-L-methionine</name>
        <dbReference type="ChEBI" id="CHEBI:59789"/>
    </ligand>
</feature>
<evidence type="ECO:0000256" key="1">
    <source>
        <dbReference type="ARBA" id="ARBA00022603"/>
    </source>
</evidence>
<dbReference type="InterPro" id="IPR007848">
    <property type="entry name" value="Small_mtfrase_dom"/>
</dbReference>
<dbReference type="RefSeq" id="WP_243308118.1">
    <property type="nucleotide sequence ID" value="NZ_JALGBI010000002.1"/>
</dbReference>
<protein>
    <recommendedName>
        <fullName evidence="5">Release factor glutamine methyltransferase</fullName>
        <shortName evidence="5">RF MTase</shortName>
        <ecNumber evidence="5">2.1.1.297</ecNumber>
    </recommendedName>
    <alternativeName>
        <fullName evidence="5">N5-glutamine methyltransferase PrmC</fullName>
    </alternativeName>
    <alternativeName>
        <fullName evidence="5">Protein-(glutamine-N5) MTase PrmC</fullName>
    </alternativeName>
    <alternativeName>
        <fullName evidence="5">Protein-glutamine N-methyltransferase PrmC</fullName>
    </alternativeName>
</protein>
<dbReference type="NCBIfam" id="TIGR03534">
    <property type="entry name" value="RF_mod_PrmC"/>
    <property type="match status" value="1"/>
</dbReference>
<dbReference type="InterPro" id="IPR019874">
    <property type="entry name" value="RF_methyltr_PrmC"/>
</dbReference>
<dbReference type="InterPro" id="IPR004556">
    <property type="entry name" value="HemK-like"/>
</dbReference>
<dbReference type="PANTHER" id="PTHR18895:SF74">
    <property type="entry name" value="MTRF1L RELEASE FACTOR GLUTAMINE METHYLTRANSFERASE"/>
    <property type="match status" value="1"/>
</dbReference>
<dbReference type="GO" id="GO:0003676">
    <property type="term" value="F:nucleic acid binding"/>
    <property type="evidence" value="ECO:0007669"/>
    <property type="project" value="InterPro"/>
</dbReference>
<dbReference type="AlphaFoldDB" id="A0A9X1VXI0"/>
<comment type="caution">
    <text evidence="8">The sequence shown here is derived from an EMBL/GenBank/DDBJ whole genome shotgun (WGS) entry which is preliminary data.</text>
</comment>
<dbReference type="InterPro" id="IPR040758">
    <property type="entry name" value="PrmC_N"/>
</dbReference>
<gene>
    <name evidence="5 8" type="primary">prmC</name>
    <name evidence="8" type="ORF">MMF98_17800</name>
</gene>
<dbReference type="Gene3D" id="3.40.50.150">
    <property type="entry name" value="Vaccinia Virus protein VP39"/>
    <property type="match status" value="1"/>
</dbReference>
<evidence type="ECO:0000313" key="8">
    <source>
        <dbReference type="EMBL" id="MCJ0765070.1"/>
    </source>
</evidence>
<dbReference type="SUPFAM" id="SSF53335">
    <property type="entry name" value="S-adenosyl-L-methionine-dependent methyltransferases"/>
    <property type="match status" value="1"/>
</dbReference>
<dbReference type="Pfam" id="PF05175">
    <property type="entry name" value="MTS"/>
    <property type="match status" value="1"/>
</dbReference>
<dbReference type="GO" id="GO:0102559">
    <property type="term" value="F:peptide chain release factor N(5)-glutamine methyltransferase activity"/>
    <property type="evidence" value="ECO:0007669"/>
    <property type="project" value="UniProtKB-EC"/>
</dbReference>
<comment type="catalytic activity">
    <reaction evidence="4 5">
        <text>L-glutaminyl-[peptide chain release factor] + S-adenosyl-L-methionine = N(5)-methyl-L-glutaminyl-[peptide chain release factor] + S-adenosyl-L-homocysteine + H(+)</text>
        <dbReference type="Rhea" id="RHEA:42896"/>
        <dbReference type="Rhea" id="RHEA-COMP:10271"/>
        <dbReference type="Rhea" id="RHEA-COMP:10272"/>
        <dbReference type="ChEBI" id="CHEBI:15378"/>
        <dbReference type="ChEBI" id="CHEBI:30011"/>
        <dbReference type="ChEBI" id="CHEBI:57856"/>
        <dbReference type="ChEBI" id="CHEBI:59789"/>
        <dbReference type="ChEBI" id="CHEBI:61891"/>
        <dbReference type="EC" id="2.1.1.297"/>
    </reaction>
</comment>
<evidence type="ECO:0000256" key="2">
    <source>
        <dbReference type="ARBA" id="ARBA00022679"/>
    </source>
</evidence>
<dbReference type="CDD" id="cd02440">
    <property type="entry name" value="AdoMet_MTases"/>
    <property type="match status" value="1"/>
</dbReference>
<name>A0A9X1VXI0_9BURK</name>
<dbReference type="EC" id="2.1.1.297" evidence="5"/>
<evidence type="ECO:0000256" key="4">
    <source>
        <dbReference type="ARBA" id="ARBA00048391"/>
    </source>
</evidence>
<keyword evidence="2 5" id="KW-0808">Transferase</keyword>
<dbReference type="InterPro" id="IPR050320">
    <property type="entry name" value="N5-glutamine_MTase"/>
</dbReference>
<accession>A0A9X1VXI0</accession>
<dbReference type="InterPro" id="IPR029063">
    <property type="entry name" value="SAM-dependent_MTases_sf"/>
</dbReference>
<keyword evidence="1 5" id="KW-0489">Methyltransferase</keyword>
<reference evidence="8" key="1">
    <citation type="submission" date="2022-03" db="EMBL/GenBank/DDBJ databases">
        <authorList>
            <person name="Woo C.Y."/>
        </authorList>
    </citation>
    <scope>NUCLEOTIDE SEQUENCE</scope>
    <source>
        <strain evidence="8">CYS-02</strain>
    </source>
</reference>
<dbReference type="Gene3D" id="1.10.8.10">
    <property type="entry name" value="DNA helicase RuvA subunit, C-terminal domain"/>
    <property type="match status" value="1"/>
</dbReference>
<evidence type="ECO:0000313" key="9">
    <source>
        <dbReference type="Proteomes" id="UP001139447"/>
    </source>
</evidence>
<evidence type="ECO:0000256" key="3">
    <source>
        <dbReference type="ARBA" id="ARBA00022691"/>
    </source>
</evidence>
<comment type="function">
    <text evidence="5">Methylates the class 1 translation termination release factors RF1/PrfA and RF2/PrfB on the glutamine residue of the universally conserved GGQ motif.</text>
</comment>
<keyword evidence="9" id="KW-1185">Reference proteome</keyword>
<evidence type="ECO:0000259" key="7">
    <source>
        <dbReference type="Pfam" id="PF17827"/>
    </source>
</evidence>
<feature type="binding site" evidence="5">
    <location>
        <position position="167"/>
    </location>
    <ligand>
        <name>S-adenosyl-L-methionine</name>
        <dbReference type="ChEBI" id="CHEBI:59789"/>
    </ligand>
</feature>
<proteinExistence type="inferred from homology"/>
<comment type="similarity">
    <text evidence="5">Belongs to the protein N5-glutamine methyltransferase family. PrmC subfamily.</text>
</comment>
<feature type="binding site" evidence="5">
    <location>
        <begin position="181"/>
        <end position="184"/>
    </location>
    <ligand>
        <name>substrate</name>
    </ligand>
</feature>
<dbReference type="PROSITE" id="PS00092">
    <property type="entry name" value="N6_MTASE"/>
    <property type="match status" value="1"/>
</dbReference>
<feature type="domain" description="Release factor glutamine methyltransferase N-terminal" evidence="7">
    <location>
        <begin position="5"/>
        <end position="72"/>
    </location>
</feature>
<feature type="domain" description="Methyltransferase small" evidence="6">
    <location>
        <begin position="102"/>
        <end position="190"/>
    </location>
</feature>
<evidence type="ECO:0000259" key="6">
    <source>
        <dbReference type="Pfam" id="PF05175"/>
    </source>
</evidence>